<evidence type="ECO:0000313" key="3">
    <source>
        <dbReference type="Proteomes" id="UP001497512"/>
    </source>
</evidence>
<dbReference type="EMBL" id="OZ019899">
    <property type="protein sequence ID" value="CAK9231363.1"/>
    <property type="molecule type" value="Genomic_DNA"/>
</dbReference>
<sequence length="68" mass="7386">MRILACTITSTNLPSRDDSDLQSAPDTATLEDSNNSRSFFKLPDETTDMVKEFNSGNSGSNSILSIDL</sequence>
<accession>A0ABP0UVE1</accession>
<dbReference type="Proteomes" id="UP001497512">
    <property type="component" value="Chromosome 7"/>
</dbReference>
<feature type="compositionally biased region" description="Polar residues" evidence="1">
    <location>
        <begin position="21"/>
        <end position="38"/>
    </location>
</feature>
<name>A0ABP0UVE1_9BRYO</name>
<evidence type="ECO:0000256" key="1">
    <source>
        <dbReference type="SAM" id="MobiDB-lite"/>
    </source>
</evidence>
<reference evidence="2" key="1">
    <citation type="submission" date="2024-02" db="EMBL/GenBank/DDBJ databases">
        <authorList>
            <consortium name="ELIXIR-Norway"/>
            <consortium name="Elixir Norway"/>
        </authorList>
    </citation>
    <scope>NUCLEOTIDE SEQUENCE</scope>
</reference>
<gene>
    <name evidence="2" type="ORF">CSSPTR1EN2_LOCUS20542</name>
</gene>
<protein>
    <submittedName>
        <fullName evidence="2">Uncharacterized protein</fullName>
    </submittedName>
</protein>
<proteinExistence type="predicted"/>
<organism evidence="2 3">
    <name type="scientific">Sphagnum troendelagicum</name>
    <dbReference type="NCBI Taxonomy" id="128251"/>
    <lineage>
        <taxon>Eukaryota</taxon>
        <taxon>Viridiplantae</taxon>
        <taxon>Streptophyta</taxon>
        <taxon>Embryophyta</taxon>
        <taxon>Bryophyta</taxon>
        <taxon>Sphagnophytina</taxon>
        <taxon>Sphagnopsida</taxon>
        <taxon>Sphagnales</taxon>
        <taxon>Sphagnaceae</taxon>
        <taxon>Sphagnum</taxon>
    </lineage>
</organism>
<evidence type="ECO:0000313" key="2">
    <source>
        <dbReference type="EMBL" id="CAK9231363.1"/>
    </source>
</evidence>
<feature type="region of interest" description="Disordered" evidence="1">
    <location>
        <begin position="14"/>
        <end position="43"/>
    </location>
</feature>
<keyword evidence="3" id="KW-1185">Reference proteome</keyword>